<accession>A0A8S1WAX3</accession>
<dbReference type="EMBL" id="CAJJDO010000085">
    <property type="protein sequence ID" value="CAD8185585.1"/>
    <property type="molecule type" value="Genomic_DNA"/>
</dbReference>
<feature type="region of interest" description="Disordered" evidence="1">
    <location>
        <begin position="1"/>
        <end position="33"/>
    </location>
</feature>
<feature type="compositionally biased region" description="Low complexity" evidence="1">
    <location>
        <begin position="1"/>
        <end position="21"/>
    </location>
</feature>
<protein>
    <submittedName>
        <fullName evidence="2">Uncharacterized protein</fullName>
    </submittedName>
</protein>
<dbReference type="AlphaFoldDB" id="A0A8S1WAX3"/>
<name>A0A8S1WAX3_9CILI</name>
<evidence type="ECO:0000313" key="2">
    <source>
        <dbReference type="EMBL" id="CAD8185585.1"/>
    </source>
</evidence>
<evidence type="ECO:0000256" key="1">
    <source>
        <dbReference type="SAM" id="MobiDB-lite"/>
    </source>
</evidence>
<evidence type="ECO:0000313" key="3">
    <source>
        <dbReference type="Proteomes" id="UP000689195"/>
    </source>
</evidence>
<gene>
    <name evidence="2" type="ORF">PPENT_87.1.T0850169</name>
</gene>
<comment type="caution">
    <text evidence="2">The sequence shown here is derived from an EMBL/GenBank/DDBJ whole genome shotgun (WGS) entry which is preliminary data.</text>
</comment>
<reference evidence="2" key="1">
    <citation type="submission" date="2021-01" db="EMBL/GenBank/DDBJ databases">
        <authorList>
            <consortium name="Genoscope - CEA"/>
            <person name="William W."/>
        </authorList>
    </citation>
    <scope>NUCLEOTIDE SEQUENCE</scope>
</reference>
<proteinExistence type="predicted"/>
<dbReference type="Proteomes" id="UP000689195">
    <property type="component" value="Unassembled WGS sequence"/>
</dbReference>
<sequence>MKLLSIEQSESESHQSQTESQISEEESLSNNIDQQIVKDEQNLNKLKFFDPQNQGWNEIIQLIGLIKGQSSINKITKVKNIKKIQPKLNCQKRERQEKMNQKKMLKQIAIDDIEELLQNL</sequence>
<organism evidence="2 3">
    <name type="scientific">Paramecium pentaurelia</name>
    <dbReference type="NCBI Taxonomy" id="43138"/>
    <lineage>
        <taxon>Eukaryota</taxon>
        <taxon>Sar</taxon>
        <taxon>Alveolata</taxon>
        <taxon>Ciliophora</taxon>
        <taxon>Intramacronucleata</taxon>
        <taxon>Oligohymenophorea</taxon>
        <taxon>Peniculida</taxon>
        <taxon>Parameciidae</taxon>
        <taxon>Paramecium</taxon>
    </lineage>
</organism>
<keyword evidence="3" id="KW-1185">Reference proteome</keyword>
<dbReference type="OrthoDB" id="10574052at2759"/>